<dbReference type="AlphaFoldDB" id="A0A067SAI2"/>
<keyword evidence="3" id="KW-1185">Reference proteome</keyword>
<gene>
    <name evidence="2" type="ORF">GALMADRAFT_146662</name>
</gene>
<reference evidence="3" key="1">
    <citation type="journal article" date="2014" name="Proc. Natl. Acad. Sci. U.S.A.">
        <title>Extensive sampling of basidiomycete genomes demonstrates inadequacy of the white-rot/brown-rot paradigm for wood decay fungi.</title>
        <authorList>
            <person name="Riley R."/>
            <person name="Salamov A.A."/>
            <person name="Brown D.W."/>
            <person name="Nagy L.G."/>
            <person name="Floudas D."/>
            <person name="Held B.W."/>
            <person name="Levasseur A."/>
            <person name="Lombard V."/>
            <person name="Morin E."/>
            <person name="Otillar R."/>
            <person name="Lindquist E.A."/>
            <person name="Sun H."/>
            <person name="LaButti K.M."/>
            <person name="Schmutz J."/>
            <person name="Jabbour D."/>
            <person name="Luo H."/>
            <person name="Baker S.E."/>
            <person name="Pisabarro A.G."/>
            <person name="Walton J.D."/>
            <person name="Blanchette R.A."/>
            <person name="Henrissat B."/>
            <person name="Martin F."/>
            <person name="Cullen D."/>
            <person name="Hibbett D.S."/>
            <person name="Grigoriev I.V."/>
        </authorList>
    </citation>
    <scope>NUCLEOTIDE SEQUENCE [LARGE SCALE GENOMIC DNA]</scope>
    <source>
        <strain evidence="3">CBS 339.88</strain>
    </source>
</reference>
<dbReference type="EMBL" id="KL142411">
    <property type="protein sequence ID" value="KDR67910.1"/>
    <property type="molecule type" value="Genomic_DNA"/>
</dbReference>
<organism evidence="2 3">
    <name type="scientific">Galerina marginata (strain CBS 339.88)</name>
    <dbReference type="NCBI Taxonomy" id="685588"/>
    <lineage>
        <taxon>Eukaryota</taxon>
        <taxon>Fungi</taxon>
        <taxon>Dikarya</taxon>
        <taxon>Basidiomycota</taxon>
        <taxon>Agaricomycotina</taxon>
        <taxon>Agaricomycetes</taxon>
        <taxon>Agaricomycetidae</taxon>
        <taxon>Agaricales</taxon>
        <taxon>Agaricineae</taxon>
        <taxon>Strophariaceae</taxon>
        <taxon>Galerina</taxon>
    </lineage>
</organism>
<dbReference type="Proteomes" id="UP000027222">
    <property type="component" value="Unassembled WGS sequence"/>
</dbReference>
<feature type="region of interest" description="Disordered" evidence="1">
    <location>
        <begin position="125"/>
        <end position="167"/>
    </location>
</feature>
<evidence type="ECO:0000313" key="3">
    <source>
        <dbReference type="Proteomes" id="UP000027222"/>
    </source>
</evidence>
<proteinExistence type="predicted"/>
<evidence type="ECO:0000256" key="1">
    <source>
        <dbReference type="SAM" id="MobiDB-lite"/>
    </source>
</evidence>
<accession>A0A067SAI2</accession>
<protein>
    <submittedName>
        <fullName evidence="2">Uncharacterized protein</fullName>
    </submittedName>
</protein>
<sequence length="167" mass="17580">MSPLSLFAASAREASCHHQVIGRTPSLAHCYLHGTRTVASGVASSIHASSIHANSPCPLRVACRPNSRRVSSGQLASSIHASSIHANSGSSIHALDSSRVRYVSPEPTSPHVPFIHQPTDYVARFAGSLPGSPPPSHVPASKSSAPWAPRQSSPHVLSLPRILTGRR</sequence>
<evidence type="ECO:0000313" key="2">
    <source>
        <dbReference type="EMBL" id="KDR67910.1"/>
    </source>
</evidence>
<dbReference type="HOGENOM" id="CLU_1594674_0_0_1"/>
<name>A0A067SAI2_GALM3</name>